<name>A0ACB9AI48_CICIN</name>
<dbReference type="Proteomes" id="UP001055811">
    <property type="component" value="Linkage Group LG07"/>
</dbReference>
<dbReference type="EMBL" id="CM042015">
    <property type="protein sequence ID" value="KAI3709817.1"/>
    <property type="molecule type" value="Genomic_DNA"/>
</dbReference>
<proteinExistence type="predicted"/>
<reference evidence="2" key="1">
    <citation type="journal article" date="2022" name="Mol. Ecol. Resour.">
        <title>The genomes of chicory, endive, great burdock and yacon provide insights into Asteraceae palaeo-polyploidization history and plant inulin production.</title>
        <authorList>
            <person name="Fan W."/>
            <person name="Wang S."/>
            <person name="Wang H."/>
            <person name="Wang A."/>
            <person name="Jiang F."/>
            <person name="Liu H."/>
            <person name="Zhao H."/>
            <person name="Xu D."/>
            <person name="Zhang Y."/>
        </authorList>
    </citation>
    <scope>NUCLEOTIDE SEQUENCE [LARGE SCALE GENOMIC DNA]</scope>
    <source>
        <strain evidence="2">cv. Punajuju</strain>
    </source>
</reference>
<gene>
    <name evidence="1" type="ORF">L2E82_39584</name>
</gene>
<sequence>MVGTITKTYFEASYTKTNQICLHSSVHAFDLLISKAFASPPPSPTCELRSPPPSPTWTPIRYTHAPASPISSDPSRFALFSTISFSGSDLDPYCRSTTGSDPSCRSTKPPTDDLFPVIMYIGTKMQQNARKMD</sequence>
<organism evidence="1 2">
    <name type="scientific">Cichorium intybus</name>
    <name type="common">Chicory</name>
    <dbReference type="NCBI Taxonomy" id="13427"/>
    <lineage>
        <taxon>Eukaryota</taxon>
        <taxon>Viridiplantae</taxon>
        <taxon>Streptophyta</taxon>
        <taxon>Embryophyta</taxon>
        <taxon>Tracheophyta</taxon>
        <taxon>Spermatophyta</taxon>
        <taxon>Magnoliopsida</taxon>
        <taxon>eudicotyledons</taxon>
        <taxon>Gunneridae</taxon>
        <taxon>Pentapetalae</taxon>
        <taxon>asterids</taxon>
        <taxon>campanulids</taxon>
        <taxon>Asterales</taxon>
        <taxon>Asteraceae</taxon>
        <taxon>Cichorioideae</taxon>
        <taxon>Cichorieae</taxon>
        <taxon>Cichoriinae</taxon>
        <taxon>Cichorium</taxon>
    </lineage>
</organism>
<accession>A0ACB9AI48</accession>
<evidence type="ECO:0000313" key="2">
    <source>
        <dbReference type="Proteomes" id="UP001055811"/>
    </source>
</evidence>
<evidence type="ECO:0000313" key="1">
    <source>
        <dbReference type="EMBL" id="KAI3709817.1"/>
    </source>
</evidence>
<protein>
    <submittedName>
        <fullName evidence="1">Uncharacterized protein</fullName>
    </submittedName>
</protein>
<keyword evidence="2" id="KW-1185">Reference proteome</keyword>
<reference evidence="1 2" key="2">
    <citation type="journal article" date="2022" name="Mol. Ecol. Resour.">
        <title>The genomes of chicory, endive, great burdock and yacon provide insights into Asteraceae paleo-polyploidization history and plant inulin production.</title>
        <authorList>
            <person name="Fan W."/>
            <person name="Wang S."/>
            <person name="Wang H."/>
            <person name="Wang A."/>
            <person name="Jiang F."/>
            <person name="Liu H."/>
            <person name="Zhao H."/>
            <person name="Xu D."/>
            <person name="Zhang Y."/>
        </authorList>
    </citation>
    <scope>NUCLEOTIDE SEQUENCE [LARGE SCALE GENOMIC DNA]</scope>
    <source>
        <strain evidence="2">cv. Punajuju</strain>
        <tissue evidence="1">Leaves</tissue>
    </source>
</reference>
<comment type="caution">
    <text evidence="1">The sequence shown here is derived from an EMBL/GenBank/DDBJ whole genome shotgun (WGS) entry which is preliminary data.</text>
</comment>